<feature type="compositionally biased region" description="Pro residues" evidence="1">
    <location>
        <begin position="1"/>
        <end position="12"/>
    </location>
</feature>
<feature type="compositionally biased region" description="Low complexity" evidence="1">
    <location>
        <begin position="85"/>
        <end position="131"/>
    </location>
</feature>
<evidence type="ECO:0000313" key="3">
    <source>
        <dbReference type="Proteomes" id="UP000244406"/>
    </source>
</evidence>
<dbReference type="EMBL" id="PKFP01000005">
    <property type="protein sequence ID" value="PVH16651.1"/>
    <property type="molecule type" value="Genomic_DNA"/>
</dbReference>
<feature type="compositionally biased region" description="Low complexity" evidence="1">
    <location>
        <begin position="147"/>
        <end position="163"/>
    </location>
</feature>
<evidence type="ECO:0000313" key="2">
    <source>
        <dbReference type="EMBL" id="PVH16651.1"/>
    </source>
</evidence>
<reference evidence="2 3" key="1">
    <citation type="submission" date="2017-12" db="EMBL/GenBank/DDBJ databases">
        <title>Genome Sequence of the Amphotericin B-resistant Candida duobushaemulonii strain, B09383.</title>
        <authorList>
            <person name="Chow N.A."/>
            <person name="Gade L."/>
            <person name="Batra D."/>
            <person name="Rowe L.A."/>
            <person name="Loparev V.N."/>
            <person name="Litvintseva A.P."/>
        </authorList>
    </citation>
    <scope>NUCLEOTIDE SEQUENCE [LARGE SCALE GENOMIC DNA]</scope>
    <source>
        <strain evidence="2 3">B09383</strain>
    </source>
</reference>
<feature type="compositionally biased region" description="Polar residues" evidence="1">
    <location>
        <begin position="168"/>
        <end position="193"/>
    </location>
</feature>
<accession>A0A2V1AIE9</accession>
<feature type="compositionally biased region" description="Polar residues" evidence="1">
    <location>
        <begin position="133"/>
        <end position="146"/>
    </location>
</feature>
<feature type="region of interest" description="Disordered" evidence="1">
    <location>
        <begin position="1"/>
        <end position="205"/>
    </location>
</feature>
<dbReference type="RefSeq" id="XP_025337591.1">
    <property type="nucleotide sequence ID" value="XM_025483378.1"/>
</dbReference>
<dbReference type="Proteomes" id="UP000244406">
    <property type="component" value="Unassembled WGS sequence"/>
</dbReference>
<comment type="caution">
    <text evidence="2">The sequence shown here is derived from an EMBL/GenBank/DDBJ whole genome shotgun (WGS) entry which is preliminary data.</text>
</comment>
<dbReference type="AlphaFoldDB" id="A0A2V1AIE9"/>
<feature type="compositionally biased region" description="Polar residues" evidence="1">
    <location>
        <begin position="18"/>
        <end position="28"/>
    </location>
</feature>
<protein>
    <submittedName>
        <fullName evidence="2">Uncharacterized protein</fullName>
    </submittedName>
</protein>
<keyword evidence="3" id="KW-1185">Reference proteome</keyword>
<evidence type="ECO:0000256" key="1">
    <source>
        <dbReference type="SAM" id="MobiDB-lite"/>
    </source>
</evidence>
<dbReference type="VEuPathDB" id="FungiDB:CXQ87_004947"/>
<name>A0A2V1AIE9_9ASCO</name>
<organism evidence="2 3">
    <name type="scientific">Candidozyma duobushaemuli</name>
    <dbReference type="NCBI Taxonomy" id="1231522"/>
    <lineage>
        <taxon>Eukaryota</taxon>
        <taxon>Fungi</taxon>
        <taxon>Dikarya</taxon>
        <taxon>Ascomycota</taxon>
        <taxon>Saccharomycotina</taxon>
        <taxon>Pichiomycetes</taxon>
        <taxon>Metschnikowiaceae</taxon>
        <taxon>Candidozyma</taxon>
    </lineage>
</organism>
<sequence length="333" mass="36464">MNPDFPQGPPSDPYFKLNSGSASLSSTGGFKEPLEYDESANPRAQQNPGNYVGVPAAPYSQFDGSFSGTAQTRAPVQIPQHLSNPPQSTQQPQLQHPQFPGQLSLNQQVQQAPLQPQIHGLGQPLGQPLGQSHIGQNHHQLNHQSGQLQPHQVQQFPQQVPQHLQHHTTAQHNQISSQSHQPITQAPPQNQHPQGDGERDSKEAAHFQEHDVELLKQLLPAGEKHKWKQIAKQINRHNQTNGNGSENNNTSSTGRSGTSSSLESEEDLTTGQVPTSGRKNVSATYVVRQYQHMLGFPKASGSFGELASSLPYAVAEKGWDDVDENEEQLLNDP</sequence>
<feature type="region of interest" description="Disordered" evidence="1">
    <location>
        <begin position="236"/>
        <end position="277"/>
    </location>
</feature>
<gene>
    <name evidence="2" type="ORF">CXQ87_004947</name>
</gene>
<feature type="compositionally biased region" description="Basic and acidic residues" evidence="1">
    <location>
        <begin position="195"/>
        <end position="205"/>
    </location>
</feature>
<feature type="compositionally biased region" description="Polar residues" evidence="1">
    <location>
        <begin position="62"/>
        <end position="84"/>
    </location>
</feature>
<feature type="compositionally biased region" description="Low complexity" evidence="1">
    <location>
        <begin position="240"/>
        <end position="262"/>
    </location>
</feature>
<dbReference type="GeneID" id="37004946"/>
<proteinExistence type="predicted"/>